<dbReference type="InterPro" id="IPR002347">
    <property type="entry name" value="SDR_fam"/>
</dbReference>
<dbReference type="AlphaFoldDB" id="B9RDN4"/>
<dbReference type="EMBL" id="EQ973775">
    <property type="protein sequence ID" value="EEF50492.1"/>
    <property type="molecule type" value="Genomic_DNA"/>
</dbReference>
<protein>
    <recommendedName>
        <fullName evidence="5">Short-chain dehydrogenase/reductase</fullName>
        <ecNumber evidence="5">1.1.1.-</ecNumber>
    </recommendedName>
</protein>
<dbReference type="PANTHER" id="PTHR43490:SF119">
    <property type="entry name" value="SHORT-CHAIN DEHYDROGENASE_REDUCTASE"/>
    <property type="match status" value="1"/>
</dbReference>
<dbReference type="eggNOG" id="KOG1208">
    <property type="taxonomic scope" value="Eukaryota"/>
</dbReference>
<dbReference type="KEGG" id="rcu:8261842"/>
<name>B9RDN4_RICCO</name>
<dbReference type="PRINTS" id="PR00081">
    <property type="entry name" value="GDHRDH"/>
</dbReference>
<dbReference type="FunFam" id="3.40.50.720:FF:000312">
    <property type="entry name" value="(+)-neomenthol dehydrogenase"/>
    <property type="match status" value="1"/>
</dbReference>
<evidence type="ECO:0000256" key="1">
    <source>
        <dbReference type="ARBA" id="ARBA00006484"/>
    </source>
</evidence>
<dbReference type="InterPro" id="IPR045313">
    <property type="entry name" value="CBR1-like"/>
</dbReference>
<reference evidence="7" key="1">
    <citation type="journal article" date="2010" name="Nat. Biotechnol.">
        <title>Draft genome sequence of the oilseed species Ricinus communis.</title>
        <authorList>
            <person name="Chan A.P."/>
            <person name="Crabtree J."/>
            <person name="Zhao Q."/>
            <person name="Lorenzi H."/>
            <person name="Orvis J."/>
            <person name="Puiu D."/>
            <person name="Melake-Berhan A."/>
            <person name="Jones K.M."/>
            <person name="Redman J."/>
            <person name="Chen G."/>
            <person name="Cahoon E.B."/>
            <person name="Gedil M."/>
            <person name="Stanke M."/>
            <person name="Haas B.J."/>
            <person name="Wortman J.R."/>
            <person name="Fraser-Liggett C.M."/>
            <person name="Ravel J."/>
            <person name="Rabinowicz P.D."/>
        </authorList>
    </citation>
    <scope>NUCLEOTIDE SEQUENCE [LARGE SCALE GENOMIC DNA]</scope>
    <source>
        <strain evidence="7">cv. Hale</strain>
    </source>
</reference>
<gene>
    <name evidence="6" type="ORF">RCOM_1614560</name>
</gene>
<dbReference type="InParanoid" id="B9RDN4"/>
<dbReference type="STRING" id="3988.B9RDN4"/>
<keyword evidence="7" id="KW-1185">Reference proteome</keyword>
<evidence type="ECO:0000256" key="5">
    <source>
        <dbReference type="RuleBase" id="RU369024"/>
    </source>
</evidence>
<comment type="similarity">
    <text evidence="1 4">Belongs to the short-chain dehydrogenases/reductases (SDR) family.</text>
</comment>
<dbReference type="Proteomes" id="UP000008311">
    <property type="component" value="Unassembled WGS sequence"/>
</dbReference>
<dbReference type="PRINTS" id="PR00080">
    <property type="entry name" value="SDRFAMILY"/>
</dbReference>
<dbReference type="Gene3D" id="3.40.50.720">
    <property type="entry name" value="NAD(P)-binding Rossmann-like Domain"/>
    <property type="match status" value="1"/>
</dbReference>
<sequence>MAPGPNATTTKRYAVVTGANKGIGFEICRQLASNGIVVVLTARNENRGLESVKKLKNAGISDDHLVFHQLNVLHSESVGSLADFIRTKFGKLDILVNNAGIGGVVLNPDNLQRTFELGGGLSYENQATWNGLSTQTFEMAELCLETNYYGGRRMVEALAPLLQLSDSARIVNVSSMLGLLQNIPSEWAKGVLGDVESLNEDRVDEVVNEFLEDFQDGLLESNGWPTNLSAYIVAKAAVNAYTRVVANKYPSFLVNAVCPGSCKTDFAHNVGLLSAAEGAESPVRLALLPKDGPSGCFFYRKEISRF</sequence>
<accession>B9RDN4</accession>
<keyword evidence="2 5" id="KW-0521">NADP</keyword>
<dbReference type="EC" id="1.1.1.-" evidence="5"/>
<proteinExistence type="inferred from homology"/>
<evidence type="ECO:0000256" key="4">
    <source>
        <dbReference type="RuleBase" id="RU000363"/>
    </source>
</evidence>
<evidence type="ECO:0000313" key="7">
    <source>
        <dbReference type="Proteomes" id="UP000008311"/>
    </source>
</evidence>
<dbReference type="PANTHER" id="PTHR43490">
    <property type="entry name" value="(+)-NEOMENTHOL DEHYDROGENASE"/>
    <property type="match status" value="1"/>
</dbReference>
<dbReference type="SUPFAM" id="SSF51735">
    <property type="entry name" value="NAD(P)-binding Rossmann-fold domains"/>
    <property type="match status" value="1"/>
</dbReference>
<evidence type="ECO:0000256" key="3">
    <source>
        <dbReference type="ARBA" id="ARBA00023002"/>
    </source>
</evidence>
<evidence type="ECO:0000256" key="2">
    <source>
        <dbReference type="ARBA" id="ARBA00022857"/>
    </source>
</evidence>
<dbReference type="Pfam" id="PF00106">
    <property type="entry name" value="adh_short"/>
    <property type="match status" value="1"/>
</dbReference>
<dbReference type="CDD" id="cd05324">
    <property type="entry name" value="carb_red_PTCR-like_SDR_c"/>
    <property type="match status" value="1"/>
</dbReference>
<organism evidence="6 7">
    <name type="scientific">Ricinus communis</name>
    <name type="common">Castor bean</name>
    <dbReference type="NCBI Taxonomy" id="3988"/>
    <lineage>
        <taxon>Eukaryota</taxon>
        <taxon>Viridiplantae</taxon>
        <taxon>Streptophyta</taxon>
        <taxon>Embryophyta</taxon>
        <taxon>Tracheophyta</taxon>
        <taxon>Spermatophyta</taxon>
        <taxon>Magnoliopsida</taxon>
        <taxon>eudicotyledons</taxon>
        <taxon>Gunneridae</taxon>
        <taxon>Pentapetalae</taxon>
        <taxon>rosids</taxon>
        <taxon>fabids</taxon>
        <taxon>Malpighiales</taxon>
        <taxon>Euphorbiaceae</taxon>
        <taxon>Acalyphoideae</taxon>
        <taxon>Acalypheae</taxon>
        <taxon>Ricinus</taxon>
    </lineage>
</organism>
<dbReference type="OrthoDB" id="1933717at2759"/>
<keyword evidence="3 5" id="KW-0560">Oxidoreductase</keyword>
<dbReference type="InterPro" id="IPR036291">
    <property type="entry name" value="NAD(P)-bd_dom_sf"/>
</dbReference>
<dbReference type="GO" id="GO:0016616">
    <property type="term" value="F:oxidoreductase activity, acting on the CH-OH group of donors, NAD or NADP as acceptor"/>
    <property type="evidence" value="ECO:0007669"/>
    <property type="project" value="InterPro"/>
</dbReference>
<evidence type="ECO:0000313" key="6">
    <source>
        <dbReference type="EMBL" id="EEF50492.1"/>
    </source>
</evidence>